<proteinExistence type="predicted"/>
<dbReference type="PANTHER" id="PTHR43537:SF44">
    <property type="entry name" value="GNTR FAMILY REGULATORY PROTEIN"/>
    <property type="match status" value="1"/>
</dbReference>
<dbReference type="PROSITE" id="PS50949">
    <property type="entry name" value="HTH_GNTR"/>
    <property type="match status" value="1"/>
</dbReference>
<name>A0A1H5KU02_9MICO</name>
<accession>A0A1H5KU02</accession>
<protein>
    <submittedName>
        <fullName evidence="5">DNA-binding transcriptional regulator, FadR family</fullName>
    </submittedName>
</protein>
<dbReference type="SMART" id="SM00895">
    <property type="entry name" value="FCD"/>
    <property type="match status" value="1"/>
</dbReference>
<dbReference type="InterPro" id="IPR036388">
    <property type="entry name" value="WH-like_DNA-bd_sf"/>
</dbReference>
<dbReference type="GO" id="GO:0003677">
    <property type="term" value="F:DNA binding"/>
    <property type="evidence" value="ECO:0007669"/>
    <property type="project" value="UniProtKB-KW"/>
</dbReference>
<dbReference type="RefSeq" id="WP_089773371.1">
    <property type="nucleotide sequence ID" value="NZ_FNTX01000002.1"/>
</dbReference>
<evidence type="ECO:0000256" key="1">
    <source>
        <dbReference type="ARBA" id="ARBA00023015"/>
    </source>
</evidence>
<dbReference type="CDD" id="cd07377">
    <property type="entry name" value="WHTH_GntR"/>
    <property type="match status" value="1"/>
</dbReference>
<dbReference type="Gene3D" id="1.20.120.530">
    <property type="entry name" value="GntR ligand-binding domain-like"/>
    <property type="match status" value="1"/>
</dbReference>
<keyword evidence="6" id="KW-1185">Reference proteome</keyword>
<evidence type="ECO:0000313" key="6">
    <source>
        <dbReference type="Proteomes" id="UP000199220"/>
    </source>
</evidence>
<dbReference type="STRING" id="648782.SAMN04488554_2411"/>
<dbReference type="OrthoDB" id="4164516at2"/>
<dbReference type="PANTHER" id="PTHR43537">
    <property type="entry name" value="TRANSCRIPTIONAL REGULATOR, GNTR FAMILY"/>
    <property type="match status" value="1"/>
</dbReference>
<dbReference type="AlphaFoldDB" id="A0A1H5KU02"/>
<evidence type="ECO:0000313" key="5">
    <source>
        <dbReference type="EMBL" id="SEE67438.1"/>
    </source>
</evidence>
<dbReference type="Pfam" id="PF07729">
    <property type="entry name" value="FCD"/>
    <property type="match status" value="1"/>
</dbReference>
<feature type="domain" description="HTH gntR-type" evidence="4">
    <location>
        <begin position="17"/>
        <end position="85"/>
    </location>
</feature>
<evidence type="ECO:0000256" key="2">
    <source>
        <dbReference type="ARBA" id="ARBA00023125"/>
    </source>
</evidence>
<dbReference type="EMBL" id="FNTX01000002">
    <property type="protein sequence ID" value="SEE67438.1"/>
    <property type="molecule type" value="Genomic_DNA"/>
</dbReference>
<dbReference type="SMART" id="SM00345">
    <property type="entry name" value="HTH_GNTR"/>
    <property type="match status" value="1"/>
</dbReference>
<dbReference type="InterPro" id="IPR008920">
    <property type="entry name" value="TF_FadR/GntR_C"/>
</dbReference>
<dbReference type="Pfam" id="PF00392">
    <property type="entry name" value="GntR"/>
    <property type="match status" value="1"/>
</dbReference>
<dbReference type="SUPFAM" id="SSF46785">
    <property type="entry name" value="Winged helix' DNA-binding domain"/>
    <property type="match status" value="1"/>
</dbReference>
<dbReference type="SUPFAM" id="SSF48008">
    <property type="entry name" value="GntR ligand-binding domain-like"/>
    <property type="match status" value="1"/>
</dbReference>
<keyword evidence="1" id="KW-0805">Transcription regulation</keyword>
<evidence type="ECO:0000259" key="4">
    <source>
        <dbReference type="PROSITE" id="PS50949"/>
    </source>
</evidence>
<dbReference type="InterPro" id="IPR036390">
    <property type="entry name" value="WH_DNA-bd_sf"/>
</dbReference>
<reference evidence="6" key="1">
    <citation type="submission" date="2016-10" db="EMBL/GenBank/DDBJ databases">
        <authorList>
            <person name="Varghese N."/>
            <person name="Submissions S."/>
        </authorList>
    </citation>
    <scope>NUCLEOTIDE SEQUENCE [LARGE SCALE GENOMIC DNA]</scope>
    <source>
        <strain evidence="6">DSM 21368</strain>
    </source>
</reference>
<dbReference type="Proteomes" id="UP000199220">
    <property type="component" value="Unassembled WGS sequence"/>
</dbReference>
<dbReference type="GO" id="GO:0003700">
    <property type="term" value="F:DNA-binding transcription factor activity"/>
    <property type="evidence" value="ECO:0007669"/>
    <property type="project" value="InterPro"/>
</dbReference>
<keyword evidence="2 5" id="KW-0238">DNA-binding</keyword>
<evidence type="ECO:0000256" key="3">
    <source>
        <dbReference type="ARBA" id="ARBA00023163"/>
    </source>
</evidence>
<organism evidence="5 6">
    <name type="scientific">Ruania alba</name>
    <dbReference type="NCBI Taxonomy" id="648782"/>
    <lineage>
        <taxon>Bacteria</taxon>
        <taxon>Bacillati</taxon>
        <taxon>Actinomycetota</taxon>
        <taxon>Actinomycetes</taxon>
        <taxon>Micrococcales</taxon>
        <taxon>Ruaniaceae</taxon>
        <taxon>Ruania</taxon>
    </lineage>
</organism>
<sequence length="249" mass="27179">MSSSEPAAPARTRRPIERVGATVLREFVQAIVTGEYGSGQILPTEGELTAEFGVSRTVIRETMKRLQEKGMITVAQGRGTHVLPITSWNVLDPLVLSTMISNDRTLGVLDDLSIVRSALEAEMAGDAAAVVDDGARTVLRERIEEMTSSVADSRGFRDADVQFHLAVMDLSSNALAANIARALILHAVHSDRYTGLDPTHAFELTLAEHQAVVDAIDAGDERRAREAMRDHILGSWQRRRLPTERSSSP</sequence>
<dbReference type="InterPro" id="IPR011711">
    <property type="entry name" value="GntR_C"/>
</dbReference>
<dbReference type="PRINTS" id="PR00035">
    <property type="entry name" value="HTHGNTR"/>
</dbReference>
<gene>
    <name evidence="5" type="ORF">SAMN04488554_2411</name>
</gene>
<dbReference type="Gene3D" id="1.10.10.10">
    <property type="entry name" value="Winged helix-like DNA-binding domain superfamily/Winged helix DNA-binding domain"/>
    <property type="match status" value="1"/>
</dbReference>
<dbReference type="InterPro" id="IPR000524">
    <property type="entry name" value="Tscrpt_reg_HTH_GntR"/>
</dbReference>
<keyword evidence="3" id="KW-0804">Transcription</keyword>